<dbReference type="EMBL" id="CMVM020000190">
    <property type="status" value="NOT_ANNOTATED_CDS"/>
    <property type="molecule type" value="Genomic_DNA"/>
</dbReference>
<name>A0A8R1Y1J0_ONCVO</name>
<proteinExistence type="predicted"/>
<evidence type="ECO:0000313" key="1">
    <source>
        <dbReference type="EnsemblMetazoa" id="OVOC7239.1"/>
    </source>
</evidence>
<evidence type="ECO:0000313" key="2">
    <source>
        <dbReference type="Proteomes" id="UP000024404"/>
    </source>
</evidence>
<reference evidence="1" key="2">
    <citation type="submission" date="2022-06" db="UniProtKB">
        <authorList>
            <consortium name="EnsemblMetazoa"/>
        </authorList>
    </citation>
    <scope>IDENTIFICATION</scope>
</reference>
<dbReference type="OMA" id="KQGLPEM"/>
<dbReference type="EnsemblMetazoa" id="OVOC7239.1">
    <property type="protein sequence ID" value="OVOC7239.1"/>
    <property type="gene ID" value="WBGene00244048"/>
</dbReference>
<keyword evidence="2" id="KW-1185">Reference proteome</keyword>
<dbReference type="Proteomes" id="UP000024404">
    <property type="component" value="Unassembled WGS sequence"/>
</dbReference>
<reference evidence="2" key="1">
    <citation type="submission" date="2013-10" db="EMBL/GenBank/DDBJ databases">
        <title>Genome sequencing of Onchocerca volvulus.</title>
        <authorList>
            <person name="Cotton J."/>
            <person name="Tsai J."/>
            <person name="Stanley E."/>
            <person name="Tracey A."/>
            <person name="Holroyd N."/>
            <person name="Lustigman S."/>
            <person name="Berriman M."/>
        </authorList>
    </citation>
    <scope>NUCLEOTIDE SEQUENCE</scope>
</reference>
<organism evidence="1 2">
    <name type="scientific">Onchocerca volvulus</name>
    <dbReference type="NCBI Taxonomy" id="6282"/>
    <lineage>
        <taxon>Eukaryota</taxon>
        <taxon>Metazoa</taxon>
        <taxon>Ecdysozoa</taxon>
        <taxon>Nematoda</taxon>
        <taxon>Chromadorea</taxon>
        <taxon>Rhabditida</taxon>
        <taxon>Spirurina</taxon>
        <taxon>Spiruromorpha</taxon>
        <taxon>Filarioidea</taxon>
        <taxon>Onchocercidae</taxon>
        <taxon>Onchocerca</taxon>
    </lineage>
</organism>
<accession>A0A8R1Y1J0</accession>
<sequence>MHSLVYNNNSNLKNDTSDDSVFQKSIANLYHSRRELAKLMGEKQKWLNCQRKASLLVQPWKTDELKVMSRFAPLLNTVSTAQLPSEEHQAQLALIEQIIQESIIIEWPKILHERCPGDDNSLFDTEMDFAPLIHRARNVVKCRTSHPTMRVRVCAIAEPKSDKSYPRVIEAFFRATLVKLSGDPGERQTAGRLILTQREGTSATKYHDQHGVVVNMNGKLLVHQASPECIAGILSEQYGENVKKTDFKYEHGTLCAIFPELGVTLNSMIDRRQLSTRYAIQIDVALNIENKLIVKHVVLSHEFLIAITNDQTESLLNFIYWPRLLDREQFQDQPNDHEDTTSNSNKQKVPWGILKKALKYFVKAQLSSARALDIDELLHIQCMLFYPRIRKANEQECEQLEKYFFGDIKNTNEKSAVIKLKHRLLTEMVADNVLVTKNELMMNKCISFADDTTELRHNLWQWLYRATEIIIDVGHKFCPAIFNIDKKSAKTKKPTISMGECQSILSLFNNRILTFTSMRNMKKVFEATEENDRKCGTLTRAIYLRFCDENAGYISFAFTNLSKDNNGKPLMGSLSSEQIRDFKQGIAEILMDEPFLKRYDRIVQLQVLDSKDRGDNLIIATPLKTAIFQDYNTMRLQNNCIETQDNETIRVNPLTGEKLAYTQNNVNNTISNGNQNSELSCLVQSYVELLLQASSLYTVFNGISTSNSISDKEIDRNAELEYRKLENNDTSNIAQNVCDDRKIREAPFSHIKEEDITQMKHESMCDTLNASKRIHDERWRNDENDELEALDLTQKRTKLNF</sequence>
<protein>
    <submittedName>
        <fullName evidence="1">Uncharacterized protein</fullName>
    </submittedName>
</protein>
<dbReference type="AlphaFoldDB" id="A0A8R1Y1J0"/>